<feature type="transmembrane region" description="Helical" evidence="2">
    <location>
        <begin position="191"/>
        <end position="211"/>
    </location>
</feature>
<sequence length="302" mass="30475">MSDQPGPPPPPGGAVPPPPSSPPPSSPPPPPGGFGGPPAGGPPLPPPGAFGGTPAGGPPPPNSPPPPPGGFGGPPGGFTPPPAQPYGGGGEAPRLEVGAAIGYGWKKFTENVGPFIILMIAVFVAVIVIQVAQTVLTPNSTGFIALVWSAFIAAVGYVAVSIVQAGIWRAGLAVTRGEAPSPEMLVKTENIVPYILTQILVGIGVFIGFILCIIPAIVWLIFVAYAPILALDKGLSPGEAIKTSIDWVKGKFGEVFLILLVAYLVQLAGACLCGVGLLVSTPVSLVAIVYSYRALNNETVVA</sequence>
<evidence type="ECO:0000313" key="3">
    <source>
        <dbReference type="EMBL" id="CAB4537952.1"/>
    </source>
</evidence>
<gene>
    <name evidence="3" type="ORF">UFOPK1358_00857</name>
</gene>
<dbReference type="AlphaFoldDB" id="A0A6J6BG59"/>
<feature type="transmembrane region" description="Helical" evidence="2">
    <location>
        <begin position="142"/>
        <end position="170"/>
    </location>
</feature>
<keyword evidence="2" id="KW-1133">Transmembrane helix</keyword>
<keyword evidence="2" id="KW-0812">Transmembrane</keyword>
<feature type="compositionally biased region" description="Pro residues" evidence="1">
    <location>
        <begin position="39"/>
        <end position="48"/>
    </location>
</feature>
<feature type="transmembrane region" description="Helical" evidence="2">
    <location>
        <begin position="115"/>
        <end position="136"/>
    </location>
</feature>
<evidence type="ECO:0000256" key="2">
    <source>
        <dbReference type="SAM" id="Phobius"/>
    </source>
</evidence>
<dbReference type="PRINTS" id="PR01871">
    <property type="entry name" value="ANNEXINVII"/>
</dbReference>
<organism evidence="3">
    <name type="scientific">freshwater metagenome</name>
    <dbReference type="NCBI Taxonomy" id="449393"/>
    <lineage>
        <taxon>unclassified sequences</taxon>
        <taxon>metagenomes</taxon>
        <taxon>ecological metagenomes</taxon>
    </lineage>
</organism>
<dbReference type="EMBL" id="CAEZSF010000068">
    <property type="protein sequence ID" value="CAB4537952.1"/>
    <property type="molecule type" value="Genomic_DNA"/>
</dbReference>
<feature type="compositionally biased region" description="Pro residues" evidence="1">
    <location>
        <begin position="1"/>
        <end position="32"/>
    </location>
</feature>
<feature type="transmembrane region" description="Helical" evidence="2">
    <location>
        <begin position="255"/>
        <end position="279"/>
    </location>
</feature>
<dbReference type="InterPro" id="IPR010380">
    <property type="entry name" value="DUF975"/>
</dbReference>
<keyword evidence="2" id="KW-0472">Membrane</keyword>
<protein>
    <submittedName>
        <fullName evidence="3">Unannotated protein</fullName>
    </submittedName>
</protein>
<feature type="compositionally biased region" description="Pro residues" evidence="1">
    <location>
        <begin position="56"/>
        <end position="69"/>
    </location>
</feature>
<name>A0A6J6BG59_9ZZZZ</name>
<evidence type="ECO:0000256" key="1">
    <source>
        <dbReference type="SAM" id="MobiDB-lite"/>
    </source>
</evidence>
<proteinExistence type="predicted"/>
<dbReference type="PANTHER" id="PTHR40076">
    <property type="entry name" value="MEMBRANE PROTEIN-RELATED"/>
    <property type="match status" value="1"/>
</dbReference>
<accession>A0A6J6BG59</accession>
<reference evidence="3" key="1">
    <citation type="submission" date="2020-05" db="EMBL/GenBank/DDBJ databases">
        <authorList>
            <person name="Chiriac C."/>
            <person name="Salcher M."/>
            <person name="Ghai R."/>
            <person name="Kavagutti S V."/>
        </authorList>
    </citation>
    <scope>NUCLEOTIDE SEQUENCE</scope>
</reference>
<dbReference type="PANTHER" id="PTHR40076:SF1">
    <property type="entry name" value="MEMBRANE PROTEIN"/>
    <property type="match status" value="1"/>
</dbReference>
<feature type="region of interest" description="Disordered" evidence="1">
    <location>
        <begin position="1"/>
        <end position="91"/>
    </location>
</feature>